<comment type="caution">
    <text evidence="8">The sequence shown here is derived from an EMBL/GenBank/DDBJ whole genome shotgun (WGS) entry which is preliminary data.</text>
</comment>
<evidence type="ECO:0000313" key="8">
    <source>
        <dbReference type="EMBL" id="MFC3612537.1"/>
    </source>
</evidence>
<evidence type="ECO:0000256" key="3">
    <source>
        <dbReference type="ARBA" id="ARBA00022475"/>
    </source>
</evidence>
<keyword evidence="3" id="KW-1003">Cell membrane</keyword>
<keyword evidence="5 7" id="KW-1133">Transmembrane helix</keyword>
<dbReference type="Proteomes" id="UP001595629">
    <property type="component" value="Unassembled WGS sequence"/>
</dbReference>
<evidence type="ECO:0000256" key="6">
    <source>
        <dbReference type="ARBA" id="ARBA00023136"/>
    </source>
</evidence>
<evidence type="ECO:0000256" key="2">
    <source>
        <dbReference type="ARBA" id="ARBA00011006"/>
    </source>
</evidence>
<dbReference type="PANTHER" id="PTHR33884:SF3">
    <property type="entry name" value="UPF0410 PROTEIN YMGE"/>
    <property type="match status" value="1"/>
</dbReference>
<proteinExistence type="inferred from homology"/>
<comment type="similarity">
    <text evidence="2">Belongs to the UPF0410 family.</text>
</comment>
<dbReference type="Pfam" id="PF04226">
    <property type="entry name" value="Transgly_assoc"/>
    <property type="match status" value="1"/>
</dbReference>
<feature type="transmembrane region" description="Helical" evidence="7">
    <location>
        <begin position="30"/>
        <end position="53"/>
    </location>
</feature>
<evidence type="ECO:0000256" key="1">
    <source>
        <dbReference type="ARBA" id="ARBA00004651"/>
    </source>
</evidence>
<keyword evidence="9" id="KW-1185">Reference proteome</keyword>
<keyword evidence="6 7" id="KW-0472">Membrane</keyword>
<evidence type="ECO:0000256" key="4">
    <source>
        <dbReference type="ARBA" id="ARBA00022692"/>
    </source>
</evidence>
<feature type="transmembrane region" description="Helical" evidence="7">
    <location>
        <begin position="59"/>
        <end position="77"/>
    </location>
</feature>
<name>A0ABV7TAA8_9RHOB</name>
<comment type="subcellular location">
    <subcellularLocation>
        <location evidence="1">Cell membrane</location>
        <topology evidence="1">Multi-pass membrane protein</topology>
    </subcellularLocation>
</comment>
<keyword evidence="4 7" id="KW-0812">Transmembrane</keyword>
<accession>A0ABV7TAA8</accession>
<reference evidence="9" key="1">
    <citation type="journal article" date="2019" name="Int. J. Syst. Evol. Microbiol.">
        <title>The Global Catalogue of Microorganisms (GCM) 10K type strain sequencing project: providing services to taxonomists for standard genome sequencing and annotation.</title>
        <authorList>
            <consortium name="The Broad Institute Genomics Platform"/>
            <consortium name="The Broad Institute Genome Sequencing Center for Infectious Disease"/>
            <person name="Wu L."/>
            <person name="Ma J."/>
        </authorList>
    </citation>
    <scope>NUCLEOTIDE SEQUENCE [LARGE SCALE GENOMIC DNA]</scope>
    <source>
        <strain evidence="9">KCTC 42911</strain>
    </source>
</reference>
<evidence type="ECO:0000256" key="5">
    <source>
        <dbReference type="ARBA" id="ARBA00022989"/>
    </source>
</evidence>
<feature type="transmembrane region" description="Helical" evidence="7">
    <location>
        <begin position="6"/>
        <end position="23"/>
    </location>
</feature>
<evidence type="ECO:0000313" key="9">
    <source>
        <dbReference type="Proteomes" id="UP001595629"/>
    </source>
</evidence>
<protein>
    <submittedName>
        <fullName evidence="8">GlsB/YeaQ/YmgE family stress response membrane protein</fullName>
    </submittedName>
</protein>
<dbReference type="PANTHER" id="PTHR33884">
    <property type="entry name" value="UPF0410 PROTEIN YMGE"/>
    <property type="match status" value="1"/>
</dbReference>
<evidence type="ECO:0000256" key="7">
    <source>
        <dbReference type="SAM" id="Phobius"/>
    </source>
</evidence>
<dbReference type="InterPro" id="IPR007341">
    <property type="entry name" value="Transgly_assoc"/>
</dbReference>
<sequence length="84" mass="8711">MEGVGWFAAIIIGGLAGWLAEKFMNSDMGIVMNIILGIVGALLLNAILLAVAGGTLGGWIGQLVVGFIGACLLIWIARMIRGRA</sequence>
<dbReference type="RefSeq" id="WP_386733714.1">
    <property type="nucleotide sequence ID" value="NZ_JBHRXI010000001.1"/>
</dbReference>
<dbReference type="EMBL" id="JBHRXI010000001">
    <property type="protein sequence ID" value="MFC3612537.1"/>
    <property type="molecule type" value="Genomic_DNA"/>
</dbReference>
<organism evidence="8 9">
    <name type="scientific">Lutimaribacter marinistellae</name>
    <dbReference type="NCBI Taxonomy" id="1820329"/>
    <lineage>
        <taxon>Bacteria</taxon>
        <taxon>Pseudomonadati</taxon>
        <taxon>Pseudomonadota</taxon>
        <taxon>Alphaproteobacteria</taxon>
        <taxon>Rhodobacterales</taxon>
        <taxon>Roseobacteraceae</taxon>
        <taxon>Lutimaribacter</taxon>
    </lineage>
</organism>
<gene>
    <name evidence="8" type="ORF">ACFORG_02090</name>
</gene>